<dbReference type="EMBL" id="CADCWO010000166">
    <property type="protein sequence ID" value="CAA9581564.1"/>
    <property type="molecule type" value="Genomic_DNA"/>
</dbReference>
<dbReference type="PANTHER" id="PTHR42110">
    <property type="entry name" value="L-ASPARAGINASE, PUTATIVE (AFU_ORTHOLOGUE AFUA_3G11890)-RELATED"/>
    <property type="match status" value="1"/>
</dbReference>
<organism evidence="1">
    <name type="scientific">uncultured Synechococcales cyanobacterium</name>
    <dbReference type="NCBI Taxonomy" id="1936017"/>
    <lineage>
        <taxon>Bacteria</taxon>
        <taxon>Bacillati</taxon>
        <taxon>Cyanobacteriota</taxon>
        <taxon>Cyanophyceae</taxon>
        <taxon>Synechococcales</taxon>
        <taxon>environmental samples</taxon>
    </lineage>
</organism>
<dbReference type="AlphaFoldDB" id="A0A6J4VMH8"/>
<proteinExistence type="predicted"/>
<dbReference type="Pfam" id="PF06089">
    <property type="entry name" value="Asparaginase_II"/>
    <property type="match status" value="1"/>
</dbReference>
<protein>
    <recommendedName>
        <fullName evidence="2">Asparaginase</fullName>
    </recommendedName>
</protein>
<name>A0A6J4VMH8_9CYAN</name>
<evidence type="ECO:0000313" key="1">
    <source>
        <dbReference type="EMBL" id="CAA9581564.1"/>
    </source>
</evidence>
<accession>A0A6J4VMH8</accession>
<sequence>MTMGKRTQAEVLEIRLLREGIVESIHQAQAVVCDDRGRVLSVAGNSEAAFFVRSALKPFQALAVTTTGTPERYNLSDRDLAVICASHQGTTEHVRQVFNILWRCDIDPTALQCPIPEGGRSPLQNNCSGKHAGMLAVCQQQGWPLQTYLRRSHPIQQLILNKVAELLRMPAEEFISVHDDCGAPTYFMQLDQMASLYARLCSGSHLAMERIVRSMLHHPVMVGGKGHFDTELMQLSQGELVSKTGAEGIQCIGRLGEGMGLAIKVTDGAKRAKYATAIHLLKELGWITPAIAETLSETYMTLGNYKRLDVVGELSML</sequence>
<evidence type="ECO:0008006" key="2">
    <source>
        <dbReference type="Google" id="ProtNLM"/>
    </source>
</evidence>
<gene>
    <name evidence="1" type="ORF">AVDCRST_MAG81-3098</name>
</gene>
<reference evidence="1" key="1">
    <citation type="submission" date="2020-02" db="EMBL/GenBank/DDBJ databases">
        <authorList>
            <person name="Meier V. D."/>
        </authorList>
    </citation>
    <scope>NUCLEOTIDE SEQUENCE</scope>
    <source>
        <strain evidence="1">AVDCRST_MAG81</strain>
    </source>
</reference>
<dbReference type="InterPro" id="IPR010349">
    <property type="entry name" value="Asparaginase_II"/>
</dbReference>
<dbReference type="PANTHER" id="PTHR42110:SF1">
    <property type="entry name" value="L-ASPARAGINASE, PUTATIVE (AFU_ORTHOLOGUE AFUA_3G11890)-RELATED"/>
    <property type="match status" value="1"/>
</dbReference>